<evidence type="ECO:0000313" key="1">
    <source>
        <dbReference type="EMBL" id="KAF5202853.1"/>
    </source>
</evidence>
<gene>
    <name evidence="1" type="ORF">FRX31_007566</name>
</gene>
<dbReference type="EMBL" id="JABWDY010007538">
    <property type="protein sequence ID" value="KAF5202853.1"/>
    <property type="molecule type" value="Genomic_DNA"/>
</dbReference>
<organism evidence="1 2">
    <name type="scientific">Thalictrum thalictroides</name>
    <name type="common">Rue-anemone</name>
    <name type="synonym">Anemone thalictroides</name>
    <dbReference type="NCBI Taxonomy" id="46969"/>
    <lineage>
        <taxon>Eukaryota</taxon>
        <taxon>Viridiplantae</taxon>
        <taxon>Streptophyta</taxon>
        <taxon>Embryophyta</taxon>
        <taxon>Tracheophyta</taxon>
        <taxon>Spermatophyta</taxon>
        <taxon>Magnoliopsida</taxon>
        <taxon>Ranunculales</taxon>
        <taxon>Ranunculaceae</taxon>
        <taxon>Thalictroideae</taxon>
        <taxon>Thalictrum</taxon>
    </lineage>
</organism>
<protein>
    <submittedName>
        <fullName evidence="1">Uncharacterized protein</fullName>
    </submittedName>
</protein>
<sequence>MNVYYHFQLFFGEETRKNNLLSSDSVSLIFCHVWFESFILHLNQNPQPHLTFLVAFQVTFRFGLVLQFYCAEEQGHLV</sequence>
<reference evidence="1 2" key="1">
    <citation type="submission" date="2020-06" db="EMBL/GenBank/DDBJ databases">
        <title>Transcriptomic and genomic resources for Thalictrum thalictroides and T. hernandezii: Facilitating candidate gene discovery in an emerging model plant lineage.</title>
        <authorList>
            <person name="Arias T."/>
            <person name="Riano-Pachon D.M."/>
            <person name="Di Stilio V.S."/>
        </authorList>
    </citation>
    <scope>NUCLEOTIDE SEQUENCE [LARGE SCALE GENOMIC DNA]</scope>
    <source>
        <strain evidence="2">cv. WT478/WT964</strain>
        <tissue evidence="1">Leaves</tissue>
    </source>
</reference>
<proteinExistence type="predicted"/>
<dbReference type="AlphaFoldDB" id="A0A7J6X0I3"/>
<accession>A0A7J6X0I3</accession>
<dbReference type="Proteomes" id="UP000554482">
    <property type="component" value="Unassembled WGS sequence"/>
</dbReference>
<comment type="caution">
    <text evidence="1">The sequence shown here is derived from an EMBL/GenBank/DDBJ whole genome shotgun (WGS) entry which is preliminary data.</text>
</comment>
<name>A0A7J6X0I3_THATH</name>
<keyword evidence="2" id="KW-1185">Reference proteome</keyword>
<evidence type="ECO:0000313" key="2">
    <source>
        <dbReference type="Proteomes" id="UP000554482"/>
    </source>
</evidence>